<reference evidence="3 4" key="1">
    <citation type="submission" date="2014-12" db="EMBL/GenBank/DDBJ databases">
        <title>Draft genome sequences of 29 type strains of Enterococci.</title>
        <authorList>
            <person name="Zhong Z."/>
            <person name="Sun Z."/>
            <person name="Liu W."/>
            <person name="Zhang W."/>
            <person name="Zhang H."/>
        </authorList>
    </citation>
    <scope>NUCLEOTIDE SEQUENCE [LARGE SCALE GENOMIC DNA]</scope>
    <source>
        <strain evidence="3 4">DSM 17029</strain>
    </source>
</reference>
<dbReference type="Pfam" id="PF22725">
    <property type="entry name" value="GFO_IDH_MocA_C3"/>
    <property type="match status" value="1"/>
</dbReference>
<keyword evidence="4" id="KW-1185">Reference proteome</keyword>
<dbReference type="SUPFAM" id="SSF55347">
    <property type="entry name" value="Glyceraldehyde-3-phosphate dehydrogenase-like, C-terminal domain"/>
    <property type="match status" value="1"/>
</dbReference>
<comment type="caution">
    <text evidence="3">The sequence shown here is derived from an EMBL/GenBank/DDBJ whole genome shotgun (WGS) entry which is preliminary data.</text>
</comment>
<dbReference type="InterPro" id="IPR036291">
    <property type="entry name" value="NAD(P)-bd_dom_sf"/>
</dbReference>
<dbReference type="AlphaFoldDB" id="A0A1L8RKG9"/>
<dbReference type="Proteomes" id="UP000181884">
    <property type="component" value="Unassembled WGS sequence"/>
</dbReference>
<evidence type="ECO:0000313" key="3">
    <source>
        <dbReference type="EMBL" id="OJG20263.1"/>
    </source>
</evidence>
<evidence type="ECO:0000313" key="4">
    <source>
        <dbReference type="Proteomes" id="UP000181884"/>
    </source>
</evidence>
<organism evidence="3 4">
    <name type="scientific">Enterococcus canis</name>
    <dbReference type="NCBI Taxonomy" id="214095"/>
    <lineage>
        <taxon>Bacteria</taxon>
        <taxon>Bacillati</taxon>
        <taxon>Bacillota</taxon>
        <taxon>Bacilli</taxon>
        <taxon>Lactobacillales</taxon>
        <taxon>Enterococcaceae</taxon>
        <taxon>Enterococcus</taxon>
    </lineage>
</organism>
<gene>
    <name evidence="3" type="ORF">RU97_GL000496</name>
</gene>
<sequence length="320" mass="36356">MQAKTYCEVLQEMGVTVTGVFDRNRLRGTKFAKELGIPFFQSLEKILTTDMDTALICSENSLHYDYTLACAFHKMHVIVEKPLALEPENAKRMILSCQENGVKLFVAQPVRYAQTIIDLKEKFDSGELGKIIAIVGTNHGKNPGGWFLDKELSGGGALLDHLVHIIDLSKWLFHFDIKSVYARTNCHNYSDIEDSALLHINFTNDVFMSLDTSWNRPDNYPVWGDAAMKIITEKGYLYVDGFGRRSEVYQQGKLPIYSFYEKSMDYSMLEDFRRCIDEDLPETINGADGLYPVEIANLAYQSVQQKQLITLSATQATDKK</sequence>
<evidence type="ECO:0008006" key="5">
    <source>
        <dbReference type="Google" id="ProtNLM"/>
    </source>
</evidence>
<name>A0A1L8RKG9_9ENTE</name>
<dbReference type="GO" id="GO:0000166">
    <property type="term" value="F:nucleotide binding"/>
    <property type="evidence" value="ECO:0007669"/>
    <property type="project" value="InterPro"/>
</dbReference>
<dbReference type="Gene3D" id="3.40.50.720">
    <property type="entry name" value="NAD(P)-binding Rossmann-like Domain"/>
    <property type="match status" value="1"/>
</dbReference>
<dbReference type="STRING" id="214095.RU97_GL000496"/>
<feature type="domain" description="GFO/IDH/MocA-like oxidoreductase" evidence="2">
    <location>
        <begin position="118"/>
        <end position="237"/>
    </location>
</feature>
<dbReference type="SUPFAM" id="SSF51735">
    <property type="entry name" value="NAD(P)-binding Rossmann-fold domains"/>
    <property type="match status" value="1"/>
</dbReference>
<accession>A0A1L8RKG9</accession>
<proteinExistence type="predicted"/>
<dbReference type="InterPro" id="IPR051450">
    <property type="entry name" value="Gfo/Idh/MocA_Oxidoreductases"/>
</dbReference>
<evidence type="ECO:0000259" key="1">
    <source>
        <dbReference type="Pfam" id="PF01408"/>
    </source>
</evidence>
<dbReference type="InterPro" id="IPR000683">
    <property type="entry name" value="Gfo/Idh/MocA-like_OxRdtase_N"/>
</dbReference>
<dbReference type="PANTHER" id="PTHR43377">
    <property type="entry name" value="BILIVERDIN REDUCTASE A"/>
    <property type="match status" value="1"/>
</dbReference>
<dbReference type="Gene3D" id="3.30.360.10">
    <property type="entry name" value="Dihydrodipicolinate Reductase, domain 2"/>
    <property type="match status" value="1"/>
</dbReference>
<dbReference type="InterPro" id="IPR055170">
    <property type="entry name" value="GFO_IDH_MocA-like_dom"/>
</dbReference>
<feature type="domain" description="Gfo/Idh/MocA-like oxidoreductase N-terminal" evidence="1">
    <location>
        <begin position="11"/>
        <end position="107"/>
    </location>
</feature>
<protein>
    <recommendedName>
        <fullName evidence="5">Dehydrogenase</fullName>
    </recommendedName>
</protein>
<dbReference type="Pfam" id="PF01408">
    <property type="entry name" value="GFO_IDH_MocA"/>
    <property type="match status" value="1"/>
</dbReference>
<dbReference type="PANTHER" id="PTHR43377:SF1">
    <property type="entry name" value="BILIVERDIN REDUCTASE A"/>
    <property type="match status" value="1"/>
</dbReference>
<evidence type="ECO:0000259" key="2">
    <source>
        <dbReference type="Pfam" id="PF22725"/>
    </source>
</evidence>
<dbReference type="EMBL" id="JXKH01000001">
    <property type="protein sequence ID" value="OJG20263.1"/>
    <property type="molecule type" value="Genomic_DNA"/>
</dbReference>